<dbReference type="OrthoDB" id="5495954at2"/>
<name>M4V794_9BACT</name>
<dbReference type="HOGENOM" id="CLU_1014871_0_0_7"/>
<feature type="chain" id="PRO_5004059981" description="Protein glutaminase domain-containing protein" evidence="1">
    <location>
        <begin position="24"/>
        <end position="275"/>
    </location>
</feature>
<dbReference type="RefSeq" id="WP_015469757.1">
    <property type="nucleotide sequence ID" value="NC_020813.1"/>
</dbReference>
<protein>
    <recommendedName>
        <fullName evidence="2">Protein glutaminase domain-containing protein</fullName>
    </recommendedName>
</protein>
<dbReference type="STRING" id="1184267.A11Q_1051"/>
<sequence>MAQVKKITTLMLLMLAFSLSGWAQIPEAPSAVRLPHEDYTTKILQFISIKESDEPSDNQYGANDTIDRRSVMNSAVALNETDVQAIQEWPSDQDFSKYFTEIRDERFMETESEFPRRSTWLYPDDGCYARAAISNSRSEAMGLPAPSRVFVFGNLNVKTANSLWGSVTWWYHVAVSYRIQDVVYIIDPSVDPLKPLPLEEWLNFMGDSSQMQVAFCSAGAYSPNSSCLNAEPLSYEQSLQAQKPFLRYEWKRLQDLGRDPESELGDNPPWGRTIH</sequence>
<dbReference type="EMBL" id="CP003537">
    <property type="protein sequence ID" value="AGH95267.1"/>
    <property type="molecule type" value="Genomic_DNA"/>
</dbReference>
<dbReference type="KEGG" id="bex:A11Q_1051"/>
<gene>
    <name evidence="3" type="ORF">A11Q_1051</name>
</gene>
<dbReference type="PATRIC" id="fig|1184267.3.peg.1065"/>
<evidence type="ECO:0000259" key="2">
    <source>
        <dbReference type="Pfam" id="PF18626"/>
    </source>
</evidence>
<dbReference type="AlphaFoldDB" id="M4V794"/>
<dbReference type="Pfam" id="PF18626">
    <property type="entry name" value="Gln_deamidase_2"/>
    <property type="match status" value="1"/>
</dbReference>
<evidence type="ECO:0000313" key="3">
    <source>
        <dbReference type="EMBL" id="AGH95267.1"/>
    </source>
</evidence>
<proteinExistence type="predicted"/>
<dbReference type="Gene3D" id="3.10.620.30">
    <property type="match status" value="1"/>
</dbReference>
<dbReference type="Proteomes" id="UP000012040">
    <property type="component" value="Chromosome"/>
</dbReference>
<keyword evidence="1" id="KW-0732">Signal</keyword>
<evidence type="ECO:0000256" key="1">
    <source>
        <dbReference type="SAM" id="SignalP"/>
    </source>
</evidence>
<dbReference type="InterPro" id="IPR041325">
    <property type="entry name" value="Gln_deamidase_2"/>
</dbReference>
<feature type="domain" description="Protein glutaminase" evidence="2">
    <location>
        <begin position="97"/>
        <end position="204"/>
    </location>
</feature>
<dbReference type="eggNOG" id="ENOG503380R">
    <property type="taxonomic scope" value="Bacteria"/>
</dbReference>
<reference evidence="3 4" key="1">
    <citation type="journal article" date="2013" name="ISME J.">
        <title>By their genes ye shall know them: genomic signatures of predatory bacteria.</title>
        <authorList>
            <person name="Pasternak Z."/>
            <person name="Pietrokovski S."/>
            <person name="Rotem O."/>
            <person name="Gophna U."/>
            <person name="Lurie-Weinberger M.N."/>
            <person name="Jurkevitch E."/>
        </authorList>
    </citation>
    <scope>NUCLEOTIDE SEQUENCE [LARGE SCALE GENOMIC DNA]</scope>
    <source>
        <strain evidence="3 4">JSS</strain>
    </source>
</reference>
<evidence type="ECO:0000313" key="4">
    <source>
        <dbReference type="Proteomes" id="UP000012040"/>
    </source>
</evidence>
<feature type="signal peptide" evidence="1">
    <location>
        <begin position="1"/>
        <end position="23"/>
    </location>
</feature>
<organism evidence="3 4">
    <name type="scientific">Pseudobdellovibrio exovorus JSS</name>
    <dbReference type="NCBI Taxonomy" id="1184267"/>
    <lineage>
        <taxon>Bacteria</taxon>
        <taxon>Pseudomonadati</taxon>
        <taxon>Bdellovibrionota</taxon>
        <taxon>Bdellovibrionia</taxon>
        <taxon>Bdellovibrionales</taxon>
        <taxon>Pseudobdellovibrionaceae</taxon>
        <taxon>Pseudobdellovibrio</taxon>
    </lineage>
</organism>
<keyword evidence="4" id="KW-1185">Reference proteome</keyword>
<accession>M4V794</accession>